<keyword evidence="2" id="KW-1185">Reference proteome</keyword>
<protein>
    <submittedName>
        <fullName evidence="1">Uncharacterized protein</fullName>
    </submittedName>
</protein>
<gene>
    <name evidence="1" type="ORF">GWI33_006094</name>
</gene>
<evidence type="ECO:0000313" key="1">
    <source>
        <dbReference type="EMBL" id="KAF7280402.1"/>
    </source>
</evidence>
<accession>A0A834IJN3</accession>
<organism evidence="1 2">
    <name type="scientific">Rhynchophorus ferrugineus</name>
    <name type="common">Red palm weevil</name>
    <name type="synonym">Curculio ferrugineus</name>
    <dbReference type="NCBI Taxonomy" id="354439"/>
    <lineage>
        <taxon>Eukaryota</taxon>
        <taxon>Metazoa</taxon>
        <taxon>Ecdysozoa</taxon>
        <taxon>Arthropoda</taxon>
        <taxon>Hexapoda</taxon>
        <taxon>Insecta</taxon>
        <taxon>Pterygota</taxon>
        <taxon>Neoptera</taxon>
        <taxon>Endopterygota</taxon>
        <taxon>Coleoptera</taxon>
        <taxon>Polyphaga</taxon>
        <taxon>Cucujiformia</taxon>
        <taxon>Curculionidae</taxon>
        <taxon>Dryophthorinae</taxon>
        <taxon>Rhynchophorus</taxon>
    </lineage>
</organism>
<proteinExistence type="predicted"/>
<dbReference type="AlphaFoldDB" id="A0A834IJN3"/>
<dbReference type="EMBL" id="JAACXV010000302">
    <property type="protein sequence ID" value="KAF7280402.1"/>
    <property type="molecule type" value="Genomic_DNA"/>
</dbReference>
<dbReference type="OrthoDB" id="6627079at2759"/>
<dbReference type="Proteomes" id="UP000625711">
    <property type="component" value="Unassembled WGS sequence"/>
</dbReference>
<comment type="caution">
    <text evidence="1">The sequence shown here is derived from an EMBL/GenBank/DDBJ whole genome shotgun (WGS) entry which is preliminary data.</text>
</comment>
<sequence>MDFGENVIAKEGTIHAFTFIEMCPQTWRSYEDVKFSCIIAPQLLGRIITETCRKNVLRETKPCRSLMTPFRQTTRIGYEKIFFNYRLSRARRGVENTFGILANRFRVLLTPK</sequence>
<evidence type="ECO:0000313" key="2">
    <source>
        <dbReference type="Proteomes" id="UP000625711"/>
    </source>
</evidence>
<reference evidence="1" key="1">
    <citation type="submission" date="2020-08" db="EMBL/GenBank/DDBJ databases">
        <title>Genome sequencing and assembly of the red palm weevil Rhynchophorus ferrugineus.</title>
        <authorList>
            <person name="Dias G.B."/>
            <person name="Bergman C.M."/>
            <person name="Manee M."/>
        </authorList>
    </citation>
    <scope>NUCLEOTIDE SEQUENCE</scope>
    <source>
        <strain evidence="1">AA-2017</strain>
        <tissue evidence="1">Whole larva</tissue>
    </source>
</reference>
<name>A0A834IJN3_RHYFE</name>